<dbReference type="EMBL" id="AQGV01000012">
    <property type="protein sequence ID" value="MBE0369006.1"/>
    <property type="molecule type" value="Genomic_DNA"/>
</dbReference>
<dbReference type="Pfam" id="PF04247">
    <property type="entry name" value="SirB"/>
    <property type="match status" value="1"/>
</dbReference>
<evidence type="ECO:0000256" key="1">
    <source>
        <dbReference type="SAM" id="Phobius"/>
    </source>
</evidence>
<dbReference type="Proteomes" id="UP000615755">
    <property type="component" value="Unassembled WGS sequence"/>
</dbReference>
<evidence type="ECO:0000313" key="2">
    <source>
        <dbReference type="EMBL" id="MBE0369006.1"/>
    </source>
</evidence>
<name>A0ABR9EDE6_9GAMM</name>
<feature type="transmembrane region" description="Helical" evidence="1">
    <location>
        <begin position="65"/>
        <end position="81"/>
    </location>
</feature>
<dbReference type="PANTHER" id="PTHR39594">
    <property type="entry name" value="PROTEIN YCHQ"/>
    <property type="match status" value="1"/>
</dbReference>
<keyword evidence="1" id="KW-0812">Transmembrane</keyword>
<reference evidence="2 3" key="1">
    <citation type="submission" date="2015-03" db="EMBL/GenBank/DDBJ databases">
        <title>Genome sequence of Pseudoalteromonas aurantia.</title>
        <authorList>
            <person name="Xie B.-B."/>
            <person name="Rong J.-C."/>
            <person name="Qin Q.-L."/>
            <person name="Zhang Y.-Z."/>
        </authorList>
    </citation>
    <scope>NUCLEOTIDE SEQUENCE [LARGE SCALE GENOMIC DNA]</scope>
    <source>
        <strain evidence="2 3">208</strain>
    </source>
</reference>
<sequence>MFAVLSILLFFTRAFSRLRTGKLAAHKGVFIASHSIDTLLLVSAVVLAVFASLNPVNQPWLMEKIILVVVYIAAGIVSAKAKTKRVQVSTLLIAVCALLAVGYLAGSKSSFIL</sequence>
<keyword evidence="1" id="KW-1133">Transmembrane helix</keyword>
<evidence type="ECO:0000313" key="3">
    <source>
        <dbReference type="Proteomes" id="UP000615755"/>
    </source>
</evidence>
<comment type="caution">
    <text evidence="2">The sequence shown here is derived from an EMBL/GenBank/DDBJ whole genome shotgun (WGS) entry which is preliminary data.</text>
</comment>
<gene>
    <name evidence="2" type="ORF">PAUR_a2757</name>
</gene>
<proteinExistence type="predicted"/>
<protein>
    <recommendedName>
        <fullName evidence="4">Transcriptional regulator</fullName>
    </recommendedName>
</protein>
<evidence type="ECO:0008006" key="4">
    <source>
        <dbReference type="Google" id="ProtNLM"/>
    </source>
</evidence>
<feature type="transmembrane region" description="Helical" evidence="1">
    <location>
        <begin position="32"/>
        <end position="53"/>
    </location>
</feature>
<dbReference type="PIRSF" id="PIRSF005610">
    <property type="entry name" value="SirB"/>
    <property type="match status" value="1"/>
</dbReference>
<keyword evidence="1" id="KW-0472">Membrane</keyword>
<keyword evidence="3" id="KW-1185">Reference proteome</keyword>
<dbReference type="PANTHER" id="PTHR39594:SF1">
    <property type="entry name" value="PROTEIN YCHQ"/>
    <property type="match status" value="1"/>
</dbReference>
<feature type="transmembrane region" description="Helical" evidence="1">
    <location>
        <begin position="87"/>
        <end position="106"/>
    </location>
</feature>
<accession>A0ABR9EDE6</accession>
<organism evidence="2 3">
    <name type="scientific">Pseudoalteromonas aurantia 208</name>
    <dbReference type="NCBI Taxonomy" id="1314867"/>
    <lineage>
        <taxon>Bacteria</taxon>
        <taxon>Pseudomonadati</taxon>
        <taxon>Pseudomonadota</taxon>
        <taxon>Gammaproteobacteria</taxon>
        <taxon>Alteromonadales</taxon>
        <taxon>Pseudoalteromonadaceae</taxon>
        <taxon>Pseudoalteromonas</taxon>
    </lineage>
</organism>
<dbReference type="InterPro" id="IPR007360">
    <property type="entry name" value="SirB"/>
</dbReference>